<dbReference type="AlphaFoldDB" id="A0A382A4L7"/>
<protein>
    <submittedName>
        <fullName evidence="1">Uncharacterized protein</fullName>
    </submittedName>
</protein>
<evidence type="ECO:0000313" key="1">
    <source>
        <dbReference type="EMBL" id="SVA96478.1"/>
    </source>
</evidence>
<organism evidence="1">
    <name type="scientific">marine metagenome</name>
    <dbReference type="NCBI Taxonomy" id="408172"/>
    <lineage>
        <taxon>unclassified sequences</taxon>
        <taxon>metagenomes</taxon>
        <taxon>ecological metagenomes</taxon>
    </lineage>
</organism>
<name>A0A382A4L7_9ZZZZ</name>
<gene>
    <name evidence="1" type="ORF">METZ01_LOCUS149332</name>
</gene>
<sequence>MNLIKIGLCALALLCAVSVSAELRVLEKGPKSLRLLYEPNGPALERGRGVLVALPPDGDIRLEIIEARVARKDRADEK</sequence>
<feature type="non-terminal residue" evidence="1">
    <location>
        <position position="78"/>
    </location>
</feature>
<proteinExistence type="predicted"/>
<dbReference type="EMBL" id="UINC01023896">
    <property type="protein sequence ID" value="SVA96478.1"/>
    <property type="molecule type" value="Genomic_DNA"/>
</dbReference>
<reference evidence="1" key="1">
    <citation type="submission" date="2018-05" db="EMBL/GenBank/DDBJ databases">
        <authorList>
            <person name="Lanie J.A."/>
            <person name="Ng W.-L."/>
            <person name="Kazmierczak K.M."/>
            <person name="Andrzejewski T.M."/>
            <person name="Davidsen T.M."/>
            <person name="Wayne K.J."/>
            <person name="Tettelin H."/>
            <person name="Glass J.I."/>
            <person name="Rusch D."/>
            <person name="Podicherti R."/>
            <person name="Tsui H.-C.T."/>
            <person name="Winkler M.E."/>
        </authorList>
    </citation>
    <scope>NUCLEOTIDE SEQUENCE</scope>
</reference>
<accession>A0A382A4L7</accession>